<dbReference type="AlphaFoldDB" id="Q2LXD0"/>
<dbReference type="Pfam" id="PF00440">
    <property type="entry name" value="TetR_N"/>
    <property type="match status" value="1"/>
</dbReference>
<feature type="domain" description="HTH tetR-type" evidence="3">
    <location>
        <begin position="31"/>
        <end position="91"/>
    </location>
</feature>
<dbReference type="PANTHER" id="PTHR43479">
    <property type="entry name" value="ACREF/ENVCD OPERON REPRESSOR-RELATED"/>
    <property type="match status" value="1"/>
</dbReference>
<dbReference type="Pfam" id="PF08359">
    <property type="entry name" value="TetR_C_4"/>
    <property type="match status" value="1"/>
</dbReference>
<dbReference type="InterPro" id="IPR036271">
    <property type="entry name" value="Tet_transcr_reg_TetR-rel_C_sf"/>
</dbReference>
<dbReference type="SUPFAM" id="SSF46689">
    <property type="entry name" value="Homeodomain-like"/>
    <property type="match status" value="1"/>
</dbReference>
<evidence type="ECO:0000313" key="5">
    <source>
        <dbReference type="Proteomes" id="UP000001933"/>
    </source>
</evidence>
<dbReference type="STRING" id="56780.SYN_02416"/>
<dbReference type="FunCoup" id="Q2LXD0">
    <property type="interactions" value="128"/>
</dbReference>
<feature type="DNA-binding region" description="H-T-H motif" evidence="2">
    <location>
        <begin position="54"/>
        <end position="73"/>
    </location>
</feature>
<dbReference type="InterPro" id="IPR009057">
    <property type="entry name" value="Homeodomain-like_sf"/>
</dbReference>
<dbReference type="InterPro" id="IPR023772">
    <property type="entry name" value="DNA-bd_HTH_TetR-type_CS"/>
</dbReference>
<dbReference type="Proteomes" id="UP000001933">
    <property type="component" value="Chromosome"/>
</dbReference>
<dbReference type="SUPFAM" id="SSF48498">
    <property type="entry name" value="Tetracyclin repressor-like, C-terminal domain"/>
    <property type="match status" value="1"/>
</dbReference>
<sequence length="223" mass="25772">MAANSDKINNLKTSKANHIKEKKRLLSKKAENTRDRIVESAKILFAENGFLKTTVVDICRNVGLSEAALYEHFKGKEDLLLAIPDLWVSELLKDLDDQMFGVKGAFNKLRKYIWWTYRRTEEAPVDAKIVYLFLKTSSSFMETSVYQNVRLLYHYLIDIFEEGKKSGEMRQDIDSSVAQSIVIGTMDHMITLWLLKNMSYSLFEKAEETFDLLESAFSSKERS</sequence>
<dbReference type="KEGG" id="sat:SYN_02416"/>
<dbReference type="PROSITE" id="PS01081">
    <property type="entry name" value="HTH_TETR_1"/>
    <property type="match status" value="1"/>
</dbReference>
<gene>
    <name evidence="4" type="ORF">SYN_02416</name>
</gene>
<keyword evidence="5" id="KW-1185">Reference proteome</keyword>
<name>Q2LXD0_SYNAS</name>
<organism evidence="4 5">
    <name type="scientific">Syntrophus aciditrophicus (strain SB)</name>
    <dbReference type="NCBI Taxonomy" id="56780"/>
    <lineage>
        <taxon>Bacteria</taxon>
        <taxon>Pseudomonadati</taxon>
        <taxon>Thermodesulfobacteriota</taxon>
        <taxon>Syntrophia</taxon>
        <taxon>Syntrophales</taxon>
        <taxon>Syntrophaceae</taxon>
        <taxon>Syntrophus</taxon>
    </lineage>
</organism>
<dbReference type="PROSITE" id="PS50977">
    <property type="entry name" value="HTH_TETR_2"/>
    <property type="match status" value="1"/>
</dbReference>
<dbReference type="GO" id="GO:0003677">
    <property type="term" value="F:DNA binding"/>
    <property type="evidence" value="ECO:0007669"/>
    <property type="project" value="UniProtKB-UniRule"/>
</dbReference>
<evidence type="ECO:0000313" key="4">
    <source>
        <dbReference type="EMBL" id="ABC78740.1"/>
    </source>
</evidence>
<dbReference type="EMBL" id="CP000252">
    <property type="protein sequence ID" value="ABC78740.1"/>
    <property type="molecule type" value="Genomic_DNA"/>
</dbReference>
<reference evidence="4 5" key="1">
    <citation type="journal article" date="2007" name="Proc. Natl. Acad. Sci. U.S.A.">
        <title>The genome of Syntrophus aciditrophicus: life at the thermodynamic limit of microbial growth.</title>
        <authorList>
            <person name="McInerney M.J."/>
            <person name="Rohlin L."/>
            <person name="Mouttaki H."/>
            <person name="Kim U."/>
            <person name="Krupp R.S."/>
            <person name="Rios-Hernandez L."/>
            <person name="Sieber J."/>
            <person name="Struchtemeyer C.G."/>
            <person name="Bhattacharyya A."/>
            <person name="Campbell J.W."/>
            <person name="Gunsalus R.P."/>
        </authorList>
    </citation>
    <scope>NUCLEOTIDE SEQUENCE [LARGE SCALE GENOMIC DNA]</scope>
    <source>
        <strain evidence="4 5">SB</strain>
    </source>
</reference>
<dbReference type="Gene3D" id="1.10.357.10">
    <property type="entry name" value="Tetracycline Repressor, domain 2"/>
    <property type="match status" value="1"/>
</dbReference>
<dbReference type="InterPro" id="IPR013570">
    <property type="entry name" value="Tscrpt_reg_YsiA_C"/>
</dbReference>
<dbReference type="InterPro" id="IPR050624">
    <property type="entry name" value="HTH-type_Tx_Regulator"/>
</dbReference>
<dbReference type="InParanoid" id="Q2LXD0"/>
<dbReference type="PRINTS" id="PR00455">
    <property type="entry name" value="HTHTETR"/>
</dbReference>
<proteinExistence type="predicted"/>
<accession>Q2LXD0</accession>
<dbReference type="InterPro" id="IPR001647">
    <property type="entry name" value="HTH_TetR"/>
</dbReference>
<dbReference type="HOGENOM" id="CLU_069356_12_2_7"/>
<dbReference type="eggNOG" id="COG1309">
    <property type="taxonomic scope" value="Bacteria"/>
</dbReference>
<dbReference type="DNASU" id="3885417"/>
<dbReference type="Gene3D" id="1.10.10.60">
    <property type="entry name" value="Homeodomain-like"/>
    <property type="match status" value="1"/>
</dbReference>
<evidence type="ECO:0000256" key="2">
    <source>
        <dbReference type="PROSITE-ProRule" id="PRU00335"/>
    </source>
</evidence>
<evidence type="ECO:0000256" key="1">
    <source>
        <dbReference type="ARBA" id="ARBA00023125"/>
    </source>
</evidence>
<dbReference type="SMR" id="Q2LXD0"/>
<evidence type="ECO:0000259" key="3">
    <source>
        <dbReference type="PROSITE" id="PS50977"/>
    </source>
</evidence>
<keyword evidence="1 2" id="KW-0238">DNA-binding</keyword>
<protein>
    <submittedName>
        <fullName evidence="4">Transcriptional regulator TetR family</fullName>
    </submittedName>
</protein>
<dbReference type="PANTHER" id="PTHR43479:SF11">
    <property type="entry name" value="ACREF_ENVCD OPERON REPRESSOR-RELATED"/>
    <property type="match status" value="1"/>
</dbReference>